<feature type="domain" description="Ammonium transporter AmtB-like" evidence="7">
    <location>
        <begin position="91"/>
        <end position="460"/>
    </location>
</feature>
<dbReference type="PANTHER" id="PTHR11730">
    <property type="entry name" value="AMMONIUM TRANSPORTER"/>
    <property type="match status" value="1"/>
</dbReference>
<dbReference type="Pfam" id="PF00909">
    <property type="entry name" value="Ammonium_transp"/>
    <property type="match status" value="1"/>
</dbReference>
<keyword evidence="5 6" id="KW-0472">Membrane</keyword>
<accession>A0A8S1HTQ2</accession>
<evidence type="ECO:0000256" key="3">
    <source>
        <dbReference type="ARBA" id="ARBA00022692"/>
    </source>
</evidence>
<organism evidence="8 9">
    <name type="scientific">Caenorhabditis auriculariae</name>
    <dbReference type="NCBI Taxonomy" id="2777116"/>
    <lineage>
        <taxon>Eukaryota</taxon>
        <taxon>Metazoa</taxon>
        <taxon>Ecdysozoa</taxon>
        <taxon>Nematoda</taxon>
        <taxon>Chromadorea</taxon>
        <taxon>Rhabditida</taxon>
        <taxon>Rhabditina</taxon>
        <taxon>Rhabditomorpha</taxon>
        <taxon>Rhabditoidea</taxon>
        <taxon>Rhabditidae</taxon>
        <taxon>Peloderinae</taxon>
        <taxon>Caenorhabditis</taxon>
    </lineage>
</organism>
<dbReference type="InterPro" id="IPR024041">
    <property type="entry name" value="NH4_transpt_AmtB-like_dom"/>
</dbReference>
<name>A0A8S1HTQ2_9PELO</name>
<reference evidence="8" key="1">
    <citation type="submission" date="2020-10" db="EMBL/GenBank/DDBJ databases">
        <authorList>
            <person name="Kikuchi T."/>
        </authorList>
    </citation>
    <scope>NUCLEOTIDE SEQUENCE</scope>
    <source>
        <strain evidence="8">NKZ352</strain>
    </source>
</reference>
<evidence type="ECO:0000313" key="8">
    <source>
        <dbReference type="EMBL" id="CAD6196425.1"/>
    </source>
</evidence>
<comment type="caution">
    <text evidence="8">The sequence shown here is derived from an EMBL/GenBank/DDBJ whole genome shotgun (WGS) entry which is preliminary data.</text>
</comment>
<evidence type="ECO:0000313" key="9">
    <source>
        <dbReference type="Proteomes" id="UP000835052"/>
    </source>
</evidence>
<dbReference type="Gene3D" id="1.10.3430.10">
    <property type="entry name" value="Ammonium transporter AmtB like domains"/>
    <property type="match status" value="1"/>
</dbReference>
<proteinExistence type="inferred from homology"/>
<feature type="transmembrane region" description="Helical" evidence="6">
    <location>
        <begin position="130"/>
        <end position="149"/>
    </location>
</feature>
<feature type="transmembrane region" description="Helical" evidence="6">
    <location>
        <begin position="287"/>
        <end position="306"/>
    </location>
</feature>
<dbReference type="GO" id="GO:0008519">
    <property type="term" value="F:ammonium channel activity"/>
    <property type="evidence" value="ECO:0007669"/>
    <property type="project" value="InterPro"/>
</dbReference>
<feature type="transmembrane region" description="Helical" evidence="6">
    <location>
        <begin position="187"/>
        <end position="206"/>
    </location>
</feature>
<dbReference type="OrthoDB" id="534912at2759"/>
<dbReference type="PRINTS" id="PR00342">
    <property type="entry name" value="RHESUSRHD"/>
</dbReference>
<dbReference type="InterPro" id="IPR029020">
    <property type="entry name" value="Ammonium/urea_transptr"/>
</dbReference>
<dbReference type="AlphaFoldDB" id="A0A8S1HTQ2"/>
<dbReference type="PANTHER" id="PTHR11730:SF60">
    <property type="entry name" value="RH50, ISOFORM D"/>
    <property type="match status" value="1"/>
</dbReference>
<keyword evidence="3 6" id="KW-0812">Transmembrane</keyword>
<dbReference type="GO" id="GO:0005886">
    <property type="term" value="C:plasma membrane"/>
    <property type="evidence" value="ECO:0007669"/>
    <property type="project" value="InterPro"/>
</dbReference>
<feature type="transmembrane region" description="Helical" evidence="6">
    <location>
        <begin position="375"/>
        <end position="395"/>
    </location>
</feature>
<keyword evidence="4 6" id="KW-1133">Transmembrane helix</keyword>
<feature type="transmembrane region" description="Helical" evidence="6">
    <location>
        <begin position="248"/>
        <end position="267"/>
    </location>
</feature>
<feature type="transmembrane region" description="Helical" evidence="6">
    <location>
        <begin position="431"/>
        <end position="452"/>
    </location>
</feature>
<comment type="subcellular location">
    <subcellularLocation>
        <location evidence="1">Membrane</location>
        <topology evidence="1">Multi-pass membrane protein</topology>
    </subcellularLocation>
</comment>
<evidence type="ECO:0000256" key="2">
    <source>
        <dbReference type="ARBA" id="ARBA00011036"/>
    </source>
</evidence>
<evidence type="ECO:0000256" key="6">
    <source>
        <dbReference type="SAM" id="Phobius"/>
    </source>
</evidence>
<keyword evidence="9" id="KW-1185">Reference proteome</keyword>
<dbReference type="EMBL" id="CAJGYM010000072">
    <property type="protein sequence ID" value="CAD6196425.1"/>
    <property type="molecule type" value="Genomic_DNA"/>
</dbReference>
<dbReference type="SUPFAM" id="SSF111352">
    <property type="entry name" value="Ammonium transporter"/>
    <property type="match status" value="1"/>
</dbReference>
<feature type="transmembrane region" description="Helical" evidence="6">
    <location>
        <begin position="96"/>
        <end position="118"/>
    </location>
</feature>
<dbReference type="GO" id="GO:0097272">
    <property type="term" value="P:ammonium homeostasis"/>
    <property type="evidence" value="ECO:0007669"/>
    <property type="project" value="TreeGrafter"/>
</dbReference>
<evidence type="ECO:0000256" key="5">
    <source>
        <dbReference type="ARBA" id="ARBA00023136"/>
    </source>
</evidence>
<feature type="transmembrane region" description="Helical" evidence="6">
    <location>
        <begin position="342"/>
        <end position="363"/>
    </location>
</feature>
<evidence type="ECO:0000256" key="4">
    <source>
        <dbReference type="ARBA" id="ARBA00022989"/>
    </source>
</evidence>
<evidence type="ECO:0000259" key="7">
    <source>
        <dbReference type="Pfam" id="PF00909"/>
    </source>
</evidence>
<feature type="transmembrane region" description="Helical" evidence="6">
    <location>
        <begin position="161"/>
        <end position="180"/>
    </location>
</feature>
<dbReference type="Proteomes" id="UP000835052">
    <property type="component" value="Unassembled WGS sequence"/>
</dbReference>
<evidence type="ECO:0000256" key="1">
    <source>
        <dbReference type="ARBA" id="ARBA00004141"/>
    </source>
</evidence>
<feature type="transmembrane region" description="Helical" evidence="6">
    <location>
        <begin position="54"/>
        <end position="76"/>
    </location>
</feature>
<comment type="similarity">
    <text evidence="2">Belongs to the ammonium transporter (TC 2.A.49) family. Rh subfamily.</text>
</comment>
<gene>
    <name evidence="8" type="ORF">CAUJ_LOCUS12339</name>
</gene>
<dbReference type="InterPro" id="IPR002229">
    <property type="entry name" value="RhesusRHD"/>
</dbReference>
<protein>
    <recommendedName>
        <fullName evidence="7">Ammonium transporter AmtB-like domain-containing protein</fullName>
    </recommendedName>
</protein>
<dbReference type="FunFam" id="1.10.3430.10:FF:000012">
    <property type="entry name" value="Rh type C glycoprotein"/>
    <property type="match status" value="1"/>
</dbReference>
<sequence>MELNHISVVQVPRIAAVSTSSPFSNRIVLGVKENLKWTSHNPKRMGSALQTHQFTVLLLLLQITFFVLFAKFGKYARSAMPDATPQDLEGARMTSLYPMFQDTHVMIFIGFGFLMTFLKRYGFSAVSINLLLASFTIQWAMLIRGFLSLEDGHFTISLEQLLTADFASAVILISMGAMLGKLSPMQYILMSLLETPVAIVTEHVVLHHFHVNDVGGSINVHMFGAYFGLACAKAFAKKPQRGHENEGSTYHTDIFAMIGSVFLWIFWPSFNAAVAATEEARQRAVANTFLSLVACTVMTFIVSQALDKHRRFDMVHIANSTLAGGVAVGTVANVVVEPYHALLIGAAAGTISVIGYKLITPFLSNKLGVHDTCGVHNLHGMPGVLSGLVSVLLLLTGNPKVELGTTYSVVYPAMDEQGQNISASAQAVNQLVGVGIVLLVSVVSGFITGFILRLKIWNQVRDTEYFADGDFFETPGDYDFTSRIISSIDRVEVNEYQPLPQKTV</sequence>